<name>A0A9W8I7F6_9FUNG</name>
<dbReference type="GO" id="GO:0030688">
    <property type="term" value="C:preribosome, small subunit precursor"/>
    <property type="evidence" value="ECO:0007669"/>
    <property type="project" value="TreeGrafter"/>
</dbReference>
<keyword evidence="4" id="KW-1185">Reference proteome</keyword>
<protein>
    <submittedName>
        <fullName evidence="3">Protein ltv1</fullName>
    </submittedName>
</protein>
<dbReference type="GO" id="GO:0005634">
    <property type="term" value="C:nucleus"/>
    <property type="evidence" value="ECO:0007669"/>
    <property type="project" value="TreeGrafter"/>
</dbReference>
<feature type="region of interest" description="Disordered" evidence="2">
    <location>
        <begin position="189"/>
        <end position="220"/>
    </location>
</feature>
<dbReference type="PANTHER" id="PTHR21531">
    <property type="entry name" value="LOW-TEMPERATURE VIABILITY PROTEIN LTV1-RELATED"/>
    <property type="match status" value="1"/>
</dbReference>
<comment type="similarity">
    <text evidence="1">Belongs to the LTV1 family.</text>
</comment>
<dbReference type="AlphaFoldDB" id="A0A9W8I7F6"/>
<dbReference type="InterPro" id="IPR007307">
    <property type="entry name" value="Ltv1"/>
</dbReference>
<dbReference type="GO" id="GO:0000056">
    <property type="term" value="P:ribosomal small subunit export from nucleus"/>
    <property type="evidence" value="ECO:0007669"/>
    <property type="project" value="TreeGrafter"/>
</dbReference>
<sequence length="373" mass="41935">MSKHFVDKKKAKTYSLVYRSQEDPLAFEEGSTDRVLVERGRRKARSDKGKAADHLAADLDNLQLDDEAGKAALYGIFLDDRKYDYTQHLRQVGTGGGVLLQASSKQNSDLPAEVLPSQHRMDIKSAAYPVGPQPFMDANVRDVLEALSDEDVDELDDDFMSKLNADELSNNEEEDEDFDHDDVFAQVERMKRQRQRQQDTDSESDQWSEGSGDGARSNFSMSSSAMFRNAKLTLLDEQFDKLEAIYERDDTDSEAERYDSDGNYIAEYDSDGNVKPISSRADFESVLNEFLNDYELTGKKMQAVVEGGSGAGKLDTYRDGLIEGGEASKRAVVQAAQRILDESAKKSDEQDAEEIAEMFKEKERTPWDCQSIL</sequence>
<dbReference type="EMBL" id="JANBUW010000875">
    <property type="protein sequence ID" value="KAJ2845160.1"/>
    <property type="molecule type" value="Genomic_DNA"/>
</dbReference>
<comment type="caution">
    <text evidence="3">The sequence shown here is derived from an EMBL/GenBank/DDBJ whole genome shotgun (WGS) entry which is preliminary data.</text>
</comment>
<dbReference type="Proteomes" id="UP001139887">
    <property type="component" value="Unassembled WGS sequence"/>
</dbReference>
<gene>
    <name evidence="3" type="primary">LTV1</name>
    <name evidence="3" type="ORF">IWW36_004897</name>
</gene>
<evidence type="ECO:0000313" key="3">
    <source>
        <dbReference type="EMBL" id="KAJ2845160.1"/>
    </source>
</evidence>
<dbReference type="PANTHER" id="PTHR21531:SF0">
    <property type="entry name" value="PROTEIN LTV1 HOMOLOG"/>
    <property type="match status" value="1"/>
</dbReference>
<accession>A0A9W8I7F6</accession>
<dbReference type="GO" id="GO:0005829">
    <property type="term" value="C:cytosol"/>
    <property type="evidence" value="ECO:0007669"/>
    <property type="project" value="TreeGrafter"/>
</dbReference>
<evidence type="ECO:0000313" key="4">
    <source>
        <dbReference type="Proteomes" id="UP001139887"/>
    </source>
</evidence>
<feature type="non-terminal residue" evidence="3">
    <location>
        <position position="373"/>
    </location>
</feature>
<evidence type="ECO:0000256" key="1">
    <source>
        <dbReference type="ARBA" id="ARBA00009078"/>
    </source>
</evidence>
<reference evidence="3" key="1">
    <citation type="submission" date="2022-07" db="EMBL/GenBank/DDBJ databases">
        <title>Phylogenomic reconstructions and comparative analyses of Kickxellomycotina fungi.</title>
        <authorList>
            <person name="Reynolds N.K."/>
            <person name="Stajich J.E."/>
            <person name="Barry K."/>
            <person name="Grigoriev I.V."/>
            <person name="Crous P."/>
            <person name="Smith M.E."/>
        </authorList>
    </citation>
    <scope>NUCLEOTIDE SEQUENCE</scope>
    <source>
        <strain evidence="3">NRRL 1566</strain>
    </source>
</reference>
<organism evidence="3 4">
    <name type="scientific">Coemansia brasiliensis</name>
    <dbReference type="NCBI Taxonomy" id="2650707"/>
    <lineage>
        <taxon>Eukaryota</taxon>
        <taxon>Fungi</taxon>
        <taxon>Fungi incertae sedis</taxon>
        <taxon>Zoopagomycota</taxon>
        <taxon>Kickxellomycotina</taxon>
        <taxon>Kickxellomycetes</taxon>
        <taxon>Kickxellales</taxon>
        <taxon>Kickxellaceae</taxon>
        <taxon>Coemansia</taxon>
    </lineage>
</organism>
<proteinExistence type="inferred from homology"/>
<dbReference type="OrthoDB" id="5852896at2759"/>
<evidence type="ECO:0000256" key="2">
    <source>
        <dbReference type="SAM" id="MobiDB-lite"/>
    </source>
</evidence>
<dbReference type="Pfam" id="PF04180">
    <property type="entry name" value="LTV"/>
    <property type="match status" value="2"/>
</dbReference>
<dbReference type="GO" id="GO:0042274">
    <property type="term" value="P:ribosomal small subunit biogenesis"/>
    <property type="evidence" value="ECO:0007669"/>
    <property type="project" value="InterPro"/>
</dbReference>